<dbReference type="RefSeq" id="WP_202666255.1">
    <property type="nucleotide sequence ID" value="NZ_JAENMR010000010.1"/>
</dbReference>
<sequence length="198" mass="22589">MSANEDLIKQITAEYFNSVHEQLGPISKEKNRYVRHINTDNPELKRKAADMLASGEAEFEFDYPLNEEEKSMYTASMIFWLLGMDAMADKMSSAVIKSIVMRVNTGEYVKKITSIATKAHLKKIASKPRNPHHDEAVKIMRNTWETYPHVSCNKMKQAVINHFKDKAGVGNDALGEWIKAYGLKPDRKPENKPFCLVL</sequence>
<proteinExistence type="predicted"/>
<comment type="caution">
    <text evidence="1">The sequence shown here is derived from an EMBL/GenBank/DDBJ whole genome shotgun (WGS) entry which is preliminary data.</text>
</comment>
<protein>
    <submittedName>
        <fullName evidence="1">Uncharacterized protein</fullName>
    </submittedName>
</protein>
<evidence type="ECO:0000313" key="1">
    <source>
        <dbReference type="EMBL" id="MBL5936343.1"/>
    </source>
</evidence>
<dbReference type="Proteomes" id="UP000653275">
    <property type="component" value="Unassembled WGS sequence"/>
</dbReference>
<gene>
    <name evidence="1" type="ORF">I7V27_18030</name>
</gene>
<dbReference type="EMBL" id="JAENMS010000010">
    <property type="protein sequence ID" value="MBL5936343.1"/>
    <property type="molecule type" value="Genomic_DNA"/>
</dbReference>
<reference evidence="1" key="1">
    <citation type="submission" date="2020-12" db="EMBL/GenBank/DDBJ databases">
        <title>Draft genome sequence of Enterobacter spp., Lelliottia spp. and Serratia spp. isolated from drinking water reservoirs and lakes.</title>
        <authorList>
            <person name="Reitter C."/>
            <person name="Neuhaus K."/>
            <person name="Huegler M."/>
        </authorList>
    </citation>
    <scope>NUCLEOTIDE SEQUENCE</scope>
    <source>
        <strain evidence="1">TZW15</strain>
    </source>
</reference>
<accession>A0AAP2F0W5</accession>
<organism evidence="1 2">
    <name type="scientific">Lelliottia amnigena</name>
    <name type="common">Enterobacter amnigenus</name>
    <dbReference type="NCBI Taxonomy" id="61646"/>
    <lineage>
        <taxon>Bacteria</taxon>
        <taxon>Pseudomonadati</taxon>
        <taxon>Pseudomonadota</taxon>
        <taxon>Gammaproteobacteria</taxon>
        <taxon>Enterobacterales</taxon>
        <taxon>Enterobacteriaceae</taxon>
        <taxon>Lelliottia</taxon>
    </lineage>
</organism>
<evidence type="ECO:0000313" key="2">
    <source>
        <dbReference type="Proteomes" id="UP000653275"/>
    </source>
</evidence>
<dbReference type="AlphaFoldDB" id="A0AAP2F0W5"/>
<name>A0AAP2F0W5_LELAM</name>